<dbReference type="Pfam" id="PF00072">
    <property type="entry name" value="Response_reg"/>
    <property type="match status" value="1"/>
</dbReference>
<keyword evidence="3" id="KW-0805">Transcription regulation</keyword>
<dbReference type="PROSITE" id="PS50110">
    <property type="entry name" value="RESPONSE_REGULATORY"/>
    <property type="match status" value="1"/>
</dbReference>
<evidence type="ECO:0000313" key="11">
    <source>
        <dbReference type="Proteomes" id="UP001290861"/>
    </source>
</evidence>
<feature type="DNA-binding region" description="OmpR/PhoB-type" evidence="7">
    <location>
        <begin position="127"/>
        <end position="227"/>
    </location>
</feature>
<protein>
    <submittedName>
        <fullName evidence="10">Response regulator transcription factor</fullName>
    </submittedName>
</protein>
<organism evidence="10 11">
    <name type="scientific">Pontiella agarivorans</name>
    <dbReference type="NCBI Taxonomy" id="3038953"/>
    <lineage>
        <taxon>Bacteria</taxon>
        <taxon>Pseudomonadati</taxon>
        <taxon>Kiritimatiellota</taxon>
        <taxon>Kiritimatiellia</taxon>
        <taxon>Kiritimatiellales</taxon>
        <taxon>Pontiellaceae</taxon>
        <taxon>Pontiella</taxon>
    </lineage>
</organism>
<keyword evidence="11" id="KW-1185">Reference proteome</keyword>
<keyword evidence="2" id="KW-0902">Two-component regulatory system</keyword>
<dbReference type="InterPro" id="IPR039420">
    <property type="entry name" value="WalR-like"/>
</dbReference>
<sequence length="229" mass="25466">MNQNSRIVLVEDDEKLAASLSRGLEEAGYFCAVAGRVKEAEALLCEELPALVLLDMGLPDGDGSDLLRFIRTIDTELPVIITTARSGVTDRVGGLEGGADDYLVKPYAFEELLARIRIQLRHSDRVRLQRSVGDLTLDLPSRRAERAGRLLDLTPREFDLLAYLVSLRGEVATRQMLQENVWKVHSAMASMANVIDVHISRLRQKLEEPGEPPLLHTVRGVGFILKEDV</sequence>
<reference evidence="10 11" key="1">
    <citation type="journal article" date="2024" name="Appl. Environ. Microbiol.">
        <title>Pontiella agarivorans sp. nov., a novel marine anaerobic bacterium capable of degrading macroalgal polysaccharides and fixing nitrogen.</title>
        <authorList>
            <person name="Liu N."/>
            <person name="Kivenson V."/>
            <person name="Peng X."/>
            <person name="Cui Z."/>
            <person name="Lankiewicz T.S."/>
            <person name="Gosselin K.M."/>
            <person name="English C.J."/>
            <person name="Blair E.M."/>
            <person name="O'Malley M.A."/>
            <person name="Valentine D.L."/>
        </authorList>
    </citation>
    <scope>NUCLEOTIDE SEQUENCE [LARGE SCALE GENOMIC DNA]</scope>
    <source>
        <strain evidence="10 11">NLcol2</strain>
    </source>
</reference>
<dbReference type="EMBL" id="JARVCO010000012">
    <property type="protein sequence ID" value="MDZ8119720.1"/>
    <property type="molecule type" value="Genomic_DNA"/>
</dbReference>
<accession>A0ABU5MZV8</accession>
<evidence type="ECO:0000256" key="4">
    <source>
        <dbReference type="ARBA" id="ARBA00023125"/>
    </source>
</evidence>
<dbReference type="Proteomes" id="UP001290861">
    <property type="component" value="Unassembled WGS sequence"/>
</dbReference>
<dbReference type="InterPro" id="IPR001789">
    <property type="entry name" value="Sig_transdc_resp-reg_receiver"/>
</dbReference>
<dbReference type="Gene3D" id="6.10.250.690">
    <property type="match status" value="1"/>
</dbReference>
<dbReference type="PROSITE" id="PS51755">
    <property type="entry name" value="OMPR_PHOB"/>
    <property type="match status" value="1"/>
</dbReference>
<dbReference type="InterPro" id="IPR011006">
    <property type="entry name" value="CheY-like_superfamily"/>
</dbReference>
<name>A0ABU5MZV8_9BACT</name>
<dbReference type="RefSeq" id="WP_322609503.1">
    <property type="nucleotide sequence ID" value="NZ_JARVCO010000012.1"/>
</dbReference>
<dbReference type="Gene3D" id="1.10.10.10">
    <property type="entry name" value="Winged helix-like DNA-binding domain superfamily/Winged helix DNA-binding domain"/>
    <property type="match status" value="1"/>
</dbReference>
<feature type="domain" description="Response regulatory" evidence="8">
    <location>
        <begin position="6"/>
        <end position="120"/>
    </location>
</feature>
<evidence type="ECO:0000256" key="1">
    <source>
        <dbReference type="ARBA" id="ARBA00022553"/>
    </source>
</evidence>
<keyword evidence="4 7" id="KW-0238">DNA-binding</keyword>
<comment type="caution">
    <text evidence="10">The sequence shown here is derived from an EMBL/GenBank/DDBJ whole genome shotgun (WGS) entry which is preliminary data.</text>
</comment>
<evidence type="ECO:0000259" key="9">
    <source>
        <dbReference type="PROSITE" id="PS51755"/>
    </source>
</evidence>
<dbReference type="SMART" id="SM00448">
    <property type="entry name" value="REC"/>
    <property type="match status" value="1"/>
</dbReference>
<dbReference type="SUPFAM" id="SSF52172">
    <property type="entry name" value="CheY-like"/>
    <property type="match status" value="1"/>
</dbReference>
<evidence type="ECO:0000256" key="7">
    <source>
        <dbReference type="PROSITE-ProRule" id="PRU01091"/>
    </source>
</evidence>
<evidence type="ECO:0000256" key="5">
    <source>
        <dbReference type="ARBA" id="ARBA00023163"/>
    </source>
</evidence>
<dbReference type="InterPro" id="IPR036388">
    <property type="entry name" value="WH-like_DNA-bd_sf"/>
</dbReference>
<dbReference type="PANTHER" id="PTHR48111">
    <property type="entry name" value="REGULATOR OF RPOS"/>
    <property type="match status" value="1"/>
</dbReference>
<dbReference type="InterPro" id="IPR001867">
    <property type="entry name" value="OmpR/PhoB-type_DNA-bd"/>
</dbReference>
<gene>
    <name evidence="10" type="ORF">P9H32_13915</name>
</gene>
<feature type="modified residue" description="4-aspartylphosphate" evidence="6">
    <location>
        <position position="55"/>
    </location>
</feature>
<dbReference type="PANTHER" id="PTHR48111:SF22">
    <property type="entry name" value="REGULATOR OF RPOS"/>
    <property type="match status" value="1"/>
</dbReference>
<evidence type="ECO:0000313" key="10">
    <source>
        <dbReference type="EMBL" id="MDZ8119720.1"/>
    </source>
</evidence>
<dbReference type="Gene3D" id="3.40.50.2300">
    <property type="match status" value="1"/>
</dbReference>
<evidence type="ECO:0000256" key="3">
    <source>
        <dbReference type="ARBA" id="ARBA00023015"/>
    </source>
</evidence>
<feature type="domain" description="OmpR/PhoB-type" evidence="9">
    <location>
        <begin position="127"/>
        <end position="227"/>
    </location>
</feature>
<proteinExistence type="predicted"/>
<dbReference type="CDD" id="cd00383">
    <property type="entry name" value="trans_reg_C"/>
    <property type="match status" value="1"/>
</dbReference>
<evidence type="ECO:0000256" key="2">
    <source>
        <dbReference type="ARBA" id="ARBA00023012"/>
    </source>
</evidence>
<keyword evidence="5" id="KW-0804">Transcription</keyword>
<evidence type="ECO:0000259" key="8">
    <source>
        <dbReference type="PROSITE" id="PS50110"/>
    </source>
</evidence>
<keyword evidence="1 6" id="KW-0597">Phosphoprotein</keyword>
<dbReference type="SMART" id="SM00862">
    <property type="entry name" value="Trans_reg_C"/>
    <property type="match status" value="1"/>
</dbReference>
<evidence type="ECO:0000256" key="6">
    <source>
        <dbReference type="PROSITE-ProRule" id="PRU00169"/>
    </source>
</evidence>
<dbReference type="Pfam" id="PF00486">
    <property type="entry name" value="Trans_reg_C"/>
    <property type="match status" value="1"/>
</dbReference>